<reference evidence="2 3" key="1">
    <citation type="submission" date="2020-08" db="EMBL/GenBank/DDBJ databases">
        <title>Genome public.</title>
        <authorList>
            <person name="Liu C."/>
            <person name="Sun Q."/>
        </authorList>
    </citation>
    <scope>NUCLEOTIDE SEQUENCE [LARGE SCALE GENOMIC DNA]</scope>
    <source>
        <strain evidence="2 3">NSJ-37</strain>
    </source>
</reference>
<gene>
    <name evidence="2" type="ORF">H8704_02875</name>
</gene>
<dbReference type="Proteomes" id="UP000606193">
    <property type="component" value="Unassembled WGS sequence"/>
</dbReference>
<dbReference type="EMBL" id="JACRSX010000002">
    <property type="protein sequence ID" value="MBC8561580.1"/>
    <property type="molecule type" value="Genomic_DNA"/>
</dbReference>
<keyword evidence="3" id="KW-1185">Reference proteome</keyword>
<dbReference type="InterPro" id="IPR003607">
    <property type="entry name" value="HD/PDEase_dom"/>
</dbReference>
<evidence type="ECO:0000259" key="1">
    <source>
        <dbReference type="Pfam" id="PF01966"/>
    </source>
</evidence>
<accession>A0ABR7MYY0</accession>
<name>A0ABR7MYY0_9FIRM</name>
<dbReference type="InterPro" id="IPR006674">
    <property type="entry name" value="HD_domain"/>
</dbReference>
<evidence type="ECO:0000313" key="3">
    <source>
        <dbReference type="Proteomes" id="UP000606193"/>
    </source>
</evidence>
<dbReference type="Gene3D" id="1.10.3210.10">
    <property type="entry name" value="Hypothetical protein af1432"/>
    <property type="match status" value="1"/>
</dbReference>
<dbReference type="RefSeq" id="WP_249297246.1">
    <property type="nucleotide sequence ID" value="NZ_JACRSX010000002.1"/>
</dbReference>
<proteinExistence type="predicted"/>
<evidence type="ECO:0000313" key="2">
    <source>
        <dbReference type="EMBL" id="MBC8561580.1"/>
    </source>
</evidence>
<protein>
    <submittedName>
        <fullName evidence="2">HD domain-containing protein</fullName>
    </submittedName>
</protein>
<dbReference type="CDD" id="cd00077">
    <property type="entry name" value="HDc"/>
    <property type="match status" value="1"/>
</dbReference>
<feature type="domain" description="HD" evidence="1">
    <location>
        <begin position="21"/>
        <end position="114"/>
    </location>
</feature>
<organism evidence="2 3">
    <name type="scientific">Jutongia huaianensis</name>
    <dbReference type="NCBI Taxonomy" id="2763668"/>
    <lineage>
        <taxon>Bacteria</taxon>
        <taxon>Bacillati</taxon>
        <taxon>Bacillota</taxon>
        <taxon>Clostridia</taxon>
        <taxon>Lachnospirales</taxon>
        <taxon>Lachnospiraceae</taxon>
        <taxon>Jutongia</taxon>
    </lineage>
</organism>
<comment type="caution">
    <text evidence="2">The sequence shown here is derived from an EMBL/GenBank/DDBJ whole genome shotgun (WGS) entry which is preliminary data.</text>
</comment>
<dbReference type="SUPFAM" id="SSF109604">
    <property type="entry name" value="HD-domain/PDEase-like"/>
    <property type="match status" value="1"/>
</dbReference>
<dbReference type="Pfam" id="PF01966">
    <property type="entry name" value="HD"/>
    <property type="match status" value="1"/>
</dbReference>
<sequence>MWENNILITEMMKYYTGDPKRIQHFIKVYQFAKMIGELEKLPEEVQYILETAAIVHDIGIKPAEEKYGSCGGKLQEQEGPAAAEEMLQRLGYRPEVIDRVCYLVGHHHTYDHIDGSDYRILVEADFLVNLYEDGVSEEAVKNAYDKIFRTEARRRMCRLMFFV</sequence>